<sequence length="308" mass="33906">MDKSFGVVGRSIGGGGSGGGEDSSGGGRGRGGGGSGRRKTKRDRVMGKKKEEEEGQEEGATFTRSNRFGGFDEDQSVERLMDTSSVLNSLPMSGGWLTREDPVWGVGDETDETMQKVLEQSYRVGRAEMTEAEMLQAAIAKSLVNEEEEKVLANQELEVRLASIFETHSEDIAAETLSLYEDCHDLDEALRQAISNDAERKLIADQESLIDFQFDSLEDLEPEIIAAAKKIYKEMASEQRRSGGRAPTVEFACSLAQDRAKDVARAKQQEEQEEPKEQEEEAESVVGRPTSRAERAAMMAAAFDRRHK</sequence>
<feature type="compositionally biased region" description="Basic and acidic residues" evidence="1">
    <location>
        <begin position="260"/>
        <end position="270"/>
    </location>
</feature>
<feature type="compositionally biased region" description="Acidic residues" evidence="1">
    <location>
        <begin position="271"/>
        <end position="283"/>
    </location>
</feature>
<evidence type="ECO:0000256" key="1">
    <source>
        <dbReference type="SAM" id="MobiDB-lite"/>
    </source>
</evidence>
<feature type="region of interest" description="Disordered" evidence="1">
    <location>
        <begin position="1"/>
        <end position="76"/>
    </location>
</feature>
<gene>
    <name evidence="2" type="ORF">QSP1433_LOCUS15024</name>
</gene>
<dbReference type="AlphaFoldDB" id="A0A7S2SKH9"/>
<reference evidence="2" key="1">
    <citation type="submission" date="2021-01" db="EMBL/GenBank/DDBJ databases">
        <authorList>
            <person name="Corre E."/>
            <person name="Pelletier E."/>
            <person name="Niang G."/>
            <person name="Scheremetjew M."/>
            <person name="Finn R."/>
            <person name="Kale V."/>
            <person name="Holt S."/>
            <person name="Cochrane G."/>
            <person name="Meng A."/>
            <person name="Brown T."/>
            <person name="Cohen L."/>
        </authorList>
    </citation>
    <scope>NUCLEOTIDE SEQUENCE</scope>
    <source>
        <strain evidence="2">NY070348D</strain>
    </source>
</reference>
<organism evidence="2">
    <name type="scientific">Mucochytrium quahogii</name>
    <dbReference type="NCBI Taxonomy" id="96639"/>
    <lineage>
        <taxon>Eukaryota</taxon>
        <taxon>Sar</taxon>
        <taxon>Stramenopiles</taxon>
        <taxon>Bigyra</taxon>
        <taxon>Labyrinthulomycetes</taxon>
        <taxon>Thraustochytrida</taxon>
        <taxon>Thraustochytriidae</taxon>
        <taxon>Mucochytrium</taxon>
    </lineage>
</organism>
<evidence type="ECO:0000313" key="2">
    <source>
        <dbReference type="EMBL" id="CAD9702754.1"/>
    </source>
</evidence>
<accession>A0A7S2SKH9</accession>
<feature type="region of interest" description="Disordered" evidence="1">
    <location>
        <begin position="260"/>
        <end position="308"/>
    </location>
</feature>
<feature type="compositionally biased region" description="Basic and acidic residues" evidence="1">
    <location>
        <begin position="43"/>
        <end position="52"/>
    </location>
</feature>
<dbReference type="EMBL" id="HBHK01023889">
    <property type="protein sequence ID" value="CAD9702754.1"/>
    <property type="molecule type" value="Transcribed_RNA"/>
</dbReference>
<protein>
    <submittedName>
        <fullName evidence="2">Uncharacterized protein</fullName>
    </submittedName>
</protein>
<proteinExistence type="predicted"/>
<name>A0A7S2SKH9_9STRA</name>
<feature type="compositionally biased region" description="Gly residues" evidence="1">
    <location>
        <begin position="11"/>
        <end position="35"/>
    </location>
</feature>